<feature type="compositionally biased region" description="Pro residues" evidence="1">
    <location>
        <begin position="59"/>
        <end position="68"/>
    </location>
</feature>
<gene>
    <name evidence="2" type="ORF">QE152_g32189</name>
</gene>
<protein>
    <submittedName>
        <fullName evidence="2">Uncharacterized protein</fullName>
    </submittedName>
</protein>
<comment type="caution">
    <text evidence="2">The sequence shown here is derived from an EMBL/GenBank/DDBJ whole genome shotgun (WGS) entry which is preliminary data.</text>
</comment>
<evidence type="ECO:0000313" key="2">
    <source>
        <dbReference type="EMBL" id="KAK9696027.1"/>
    </source>
</evidence>
<feature type="compositionally biased region" description="Low complexity" evidence="1">
    <location>
        <begin position="182"/>
        <end position="195"/>
    </location>
</feature>
<evidence type="ECO:0000256" key="1">
    <source>
        <dbReference type="SAM" id="MobiDB-lite"/>
    </source>
</evidence>
<feature type="compositionally biased region" description="Low complexity" evidence="1">
    <location>
        <begin position="69"/>
        <end position="92"/>
    </location>
</feature>
<organism evidence="2 3">
    <name type="scientific">Popillia japonica</name>
    <name type="common">Japanese beetle</name>
    <dbReference type="NCBI Taxonomy" id="7064"/>
    <lineage>
        <taxon>Eukaryota</taxon>
        <taxon>Metazoa</taxon>
        <taxon>Ecdysozoa</taxon>
        <taxon>Arthropoda</taxon>
        <taxon>Hexapoda</taxon>
        <taxon>Insecta</taxon>
        <taxon>Pterygota</taxon>
        <taxon>Neoptera</taxon>
        <taxon>Endopterygota</taxon>
        <taxon>Coleoptera</taxon>
        <taxon>Polyphaga</taxon>
        <taxon>Scarabaeiformia</taxon>
        <taxon>Scarabaeidae</taxon>
        <taxon>Rutelinae</taxon>
        <taxon>Popillia</taxon>
    </lineage>
</organism>
<name>A0AAW1J007_POPJA</name>
<feature type="compositionally biased region" description="Polar residues" evidence="1">
    <location>
        <begin position="160"/>
        <end position="169"/>
    </location>
</feature>
<feature type="region of interest" description="Disordered" evidence="1">
    <location>
        <begin position="55"/>
        <end position="201"/>
    </location>
</feature>
<accession>A0AAW1J007</accession>
<keyword evidence="3" id="KW-1185">Reference proteome</keyword>
<dbReference type="AlphaFoldDB" id="A0AAW1J007"/>
<reference evidence="2 3" key="1">
    <citation type="journal article" date="2024" name="BMC Genomics">
        <title>De novo assembly and annotation of Popillia japonica's genome with initial clues to its potential as an invasive pest.</title>
        <authorList>
            <person name="Cucini C."/>
            <person name="Boschi S."/>
            <person name="Funari R."/>
            <person name="Cardaioli E."/>
            <person name="Iannotti N."/>
            <person name="Marturano G."/>
            <person name="Paoli F."/>
            <person name="Bruttini M."/>
            <person name="Carapelli A."/>
            <person name="Frati F."/>
            <person name="Nardi F."/>
        </authorList>
    </citation>
    <scope>NUCLEOTIDE SEQUENCE [LARGE SCALE GENOMIC DNA]</scope>
    <source>
        <strain evidence="2">DMR45628</strain>
    </source>
</reference>
<sequence>MPWLYTYIESNVLSFMVNPSSSDPVTQQIISKLGDYQRVKPLINSFGYENRLIGVDNIPPSPGPPPTVPSSSTSSSGSSNSSNSGNGSSSSSILHQYHMPPGASSRLQPPPPEFKKPQQQNNGRPPSHHPHQRGVFVKPTDGKPPYEGRGGYPGQPGNKHANNPSNHRSNGILPPKGPPPLNSSAAGSAGNSTSPLPSSISRMYATKNLPRLSIDQNCLKLHEKPKSFAHLN</sequence>
<proteinExistence type="predicted"/>
<evidence type="ECO:0000313" key="3">
    <source>
        <dbReference type="Proteomes" id="UP001458880"/>
    </source>
</evidence>
<dbReference type="Proteomes" id="UP001458880">
    <property type="component" value="Unassembled WGS sequence"/>
</dbReference>
<dbReference type="EMBL" id="JASPKY010000464">
    <property type="protein sequence ID" value="KAK9696027.1"/>
    <property type="molecule type" value="Genomic_DNA"/>
</dbReference>